<feature type="chain" id="PRO_5045247715" description="Beta-xylanase" evidence="12">
    <location>
        <begin position="31"/>
        <end position="474"/>
    </location>
</feature>
<comment type="caution">
    <text evidence="15">The sequence shown here is derived from an EMBL/GenBank/DDBJ whole genome shotgun (WGS) entry which is preliminary data.</text>
</comment>
<dbReference type="InterPro" id="IPR008965">
    <property type="entry name" value="CBM2/CBM3_carb-bd_dom_sf"/>
</dbReference>
<feature type="compositionally biased region" description="Pro residues" evidence="11">
    <location>
        <begin position="350"/>
        <end position="368"/>
    </location>
</feature>
<keyword evidence="8 10" id="KW-0624">Polysaccharide degradation</keyword>
<dbReference type="Proteomes" id="UP000749040">
    <property type="component" value="Unassembled WGS sequence"/>
</dbReference>
<gene>
    <name evidence="15" type="ORF">ITX44_35125</name>
</gene>
<evidence type="ECO:0000256" key="9">
    <source>
        <dbReference type="PROSITE-ProRule" id="PRU10061"/>
    </source>
</evidence>
<evidence type="ECO:0000256" key="8">
    <source>
        <dbReference type="ARBA" id="ARBA00023326"/>
    </source>
</evidence>
<feature type="active site" description="Nucleophile" evidence="9">
    <location>
        <position position="264"/>
    </location>
</feature>
<dbReference type="Pfam" id="PF00331">
    <property type="entry name" value="Glyco_hydro_10"/>
    <property type="match status" value="1"/>
</dbReference>
<keyword evidence="3" id="KW-0858">Xylan degradation</keyword>
<evidence type="ECO:0000313" key="16">
    <source>
        <dbReference type="Proteomes" id="UP000749040"/>
    </source>
</evidence>
<evidence type="ECO:0000256" key="7">
    <source>
        <dbReference type="ARBA" id="ARBA00023295"/>
    </source>
</evidence>
<keyword evidence="5 10" id="KW-0378">Hydrolase</keyword>
<sequence>MRRSAVGGSAVAMLAAAAALVSVTMPSAHAADTPLRTLAEAKGIYMGTALMQNELTGISASIAGTQFDSVTPGNEMKWESVEPTRGTYNWGPADQIVSFAQANNMQVRGHNLVWHSQLPSWLTSGSFTNQQLHDIMIKHVTDEVTHFKGKVVHWDVVNEPFNEDGTFRSDLWYNQLGSSYIADALTAARAADPNAKLYINDYNVEGENAKSNGLYNLVKSLKQQGVPIDGVGFQAHFILGQVPSDFKANLQRFADLGVDVAVTELDVRMQTPADSTKLQQQANDYTAVMNDCLGVTRCVGVTVWGFNDATSWVPSTFPGQGAATPYDENYQPKPAYYAIQAALGGNGTPPTTPPTSPPTTQPSTPPPGGNCAVTYGVNQWNTGFTANITVKNTGSAPISGWTLTWNQASGTQTVTQAWNATVTKSGTAYTAKNLSYNGAIAVGASTSFGFNADWSGSNPTPTGFALNGGACTVS</sequence>
<dbReference type="InterPro" id="IPR012291">
    <property type="entry name" value="CBM2_carb-bd_dom_sf"/>
</dbReference>
<dbReference type="RefSeq" id="WP_205363070.1">
    <property type="nucleotide sequence ID" value="NZ_JADKYB010000027.1"/>
</dbReference>
<dbReference type="InterPro" id="IPR001919">
    <property type="entry name" value="CBD2"/>
</dbReference>
<dbReference type="SMART" id="SM00637">
    <property type="entry name" value="CBD_II"/>
    <property type="match status" value="1"/>
</dbReference>
<keyword evidence="4 12" id="KW-0732">Signal</keyword>
<dbReference type="InterPro" id="IPR031158">
    <property type="entry name" value="GH10_AS"/>
</dbReference>
<evidence type="ECO:0000256" key="10">
    <source>
        <dbReference type="RuleBase" id="RU361174"/>
    </source>
</evidence>
<evidence type="ECO:0000259" key="13">
    <source>
        <dbReference type="PROSITE" id="PS51173"/>
    </source>
</evidence>
<evidence type="ECO:0000256" key="11">
    <source>
        <dbReference type="SAM" id="MobiDB-lite"/>
    </source>
</evidence>
<evidence type="ECO:0000256" key="1">
    <source>
        <dbReference type="ARBA" id="ARBA00000681"/>
    </source>
</evidence>
<dbReference type="PROSITE" id="PS51760">
    <property type="entry name" value="GH10_2"/>
    <property type="match status" value="1"/>
</dbReference>
<dbReference type="PRINTS" id="PR00134">
    <property type="entry name" value="GLHYDRLASE10"/>
</dbReference>
<evidence type="ECO:0000256" key="5">
    <source>
        <dbReference type="ARBA" id="ARBA00022801"/>
    </source>
</evidence>
<dbReference type="Gene3D" id="3.20.20.80">
    <property type="entry name" value="Glycosidases"/>
    <property type="match status" value="1"/>
</dbReference>
<dbReference type="EC" id="3.2.1.8" evidence="10"/>
<dbReference type="InterPro" id="IPR044846">
    <property type="entry name" value="GH10"/>
</dbReference>
<evidence type="ECO:0000256" key="2">
    <source>
        <dbReference type="ARBA" id="ARBA00007495"/>
    </source>
</evidence>
<comment type="catalytic activity">
    <reaction evidence="1 10">
        <text>Endohydrolysis of (1-&gt;4)-beta-D-xylosidic linkages in xylans.</text>
        <dbReference type="EC" id="3.2.1.8"/>
    </reaction>
</comment>
<dbReference type="Gene3D" id="2.60.40.290">
    <property type="match status" value="1"/>
</dbReference>
<feature type="region of interest" description="Disordered" evidence="11">
    <location>
        <begin position="342"/>
        <end position="369"/>
    </location>
</feature>
<dbReference type="EMBL" id="JADKYB010000027">
    <property type="protein sequence ID" value="MBM9509698.1"/>
    <property type="molecule type" value="Genomic_DNA"/>
</dbReference>
<reference evidence="15 16" key="1">
    <citation type="submission" date="2021-01" db="EMBL/GenBank/DDBJ databases">
        <title>Streptomyces acididurans sp. nov., isolated from a peat swamp forest soil.</title>
        <authorList>
            <person name="Chantavorakit T."/>
            <person name="Duangmal K."/>
        </authorList>
    </citation>
    <scope>NUCLEOTIDE SEQUENCE [LARGE SCALE GENOMIC DNA]</scope>
    <source>
        <strain evidence="15 16">KK5PA1</strain>
    </source>
</reference>
<evidence type="ECO:0000256" key="6">
    <source>
        <dbReference type="ARBA" id="ARBA00023277"/>
    </source>
</evidence>
<proteinExistence type="inferred from homology"/>
<evidence type="ECO:0000259" key="14">
    <source>
        <dbReference type="PROSITE" id="PS51760"/>
    </source>
</evidence>
<evidence type="ECO:0000313" key="15">
    <source>
        <dbReference type="EMBL" id="MBM9509698.1"/>
    </source>
</evidence>
<feature type="signal peptide" evidence="12">
    <location>
        <begin position="1"/>
        <end position="30"/>
    </location>
</feature>
<dbReference type="PROSITE" id="PS00591">
    <property type="entry name" value="GH10_1"/>
    <property type="match status" value="1"/>
</dbReference>
<protein>
    <recommendedName>
        <fullName evidence="10">Beta-xylanase</fullName>
        <ecNumber evidence="10">3.2.1.8</ecNumber>
    </recommendedName>
</protein>
<evidence type="ECO:0000256" key="3">
    <source>
        <dbReference type="ARBA" id="ARBA00022651"/>
    </source>
</evidence>
<dbReference type="SMART" id="SM00633">
    <property type="entry name" value="Glyco_10"/>
    <property type="match status" value="1"/>
</dbReference>
<dbReference type="InterPro" id="IPR017853">
    <property type="entry name" value="GH"/>
</dbReference>
<keyword evidence="7 10" id="KW-0326">Glycosidase</keyword>
<dbReference type="PANTHER" id="PTHR31490:SF88">
    <property type="entry name" value="BETA-XYLANASE"/>
    <property type="match status" value="1"/>
</dbReference>
<evidence type="ECO:0000256" key="12">
    <source>
        <dbReference type="SAM" id="SignalP"/>
    </source>
</evidence>
<dbReference type="SUPFAM" id="SSF51445">
    <property type="entry name" value="(Trans)glycosidases"/>
    <property type="match status" value="1"/>
</dbReference>
<organism evidence="15 16">
    <name type="scientific">Actinacidiphila acididurans</name>
    <dbReference type="NCBI Taxonomy" id="2784346"/>
    <lineage>
        <taxon>Bacteria</taxon>
        <taxon>Bacillati</taxon>
        <taxon>Actinomycetota</taxon>
        <taxon>Actinomycetes</taxon>
        <taxon>Kitasatosporales</taxon>
        <taxon>Streptomycetaceae</taxon>
        <taxon>Actinacidiphila</taxon>
    </lineage>
</organism>
<feature type="domain" description="CBM2" evidence="13">
    <location>
        <begin position="364"/>
        <end position="474"/>
    </location>
</feature>
<accession>A0ABS2U275</accession>
<keyword evidence="6 10" id="KW-0119">Carbohydrate metabolism</keyword>
<dbReference type="PANTHER" id="PTHR31490">
    <property type="entry name" value="GLYCOSYL HYDROLASE"/>
    <property type="match status" value="1"/>
</dbReference>
<dbReference type="InterPro" id="IPR001000">
    <property type="entry name" value="GH10_dom"/>
</dbReference>
<keyword evidence="16" id="KW-1185">Reference proteome</keyword>
<dbReference type="SUPFAM" id="SSF49384">
    <property type="entry name" value="Carbohydrate-binding domain"/>
    <property type="match status" value="1"/>
</dbReference>
<comment type="similarity">
    <text evidence="2 10">Belongs to the glycosyl hydrolase 10 (cellulase F) family.</text>
</comment>
<evidence type="ECO:0000256" key="4">
    <source>
        <dbReference type="ARBA" id="ARBA00022729"/>
    </source>
</evidence>
<dbReference type="Pfam" id="PF00553">
    <property type="entry name" value="CBM_2"/>
    <property type="match status" value="1"/>
</dbReference>
<feature type="domain" description="GH10" evidence="14">
    <location>
        <begin position="29"/>
        <end position="342"/>
    </location>
</feature>
<name>A0ABS2U275_9ACTN</name>
<dbReference type="PROSITE" id="PS51173">
    <property type="entry name" value="CBM2"/>
    <property type="match status" value="1"/>
</dbReference>